<dbReference type="OrthoDB" id="1854219at2"/>
<evidence type="ECO:0000313" key="1">
    <source>
        <dbReference type="EMBL" id="RGX27258.1"/>
    </source>
</evidence>
<organism evidence="1 2">
    <name type="scientific">Enterocloster asparagiformis</name>
    <dbReference type="NCBI Taxonomy" id="333367"/>
    <lineage>
        <taxon>Bacteria</taxon>
        <taxon>Bacillati</taxon>
        <taxon>Bacillota</taxon>
        <taxon>Clostridia</taxon>
        <taxon>Lachnospirales</taxon>
        <taxon>Lachnospiraceae</taxon>
        <taxon>Enterocloster</taxon>
    </lineage>
</organism>
<proteinExistence type="predicted"/>
<reference evidence="1 2" key="1">
    <citation type="submission" date="2018-08" db="EMBL/GenBank/DDBJ databases">
        <title>A genome reference for cultivated species of the human gut microbiota.</title>
        <authorList>
            <person name="Zou Y."/>
            <person name="Xue W."/>
            <person name="Luo G."/>
        </authorList>
    </citation>
    <scope>NUCLEOTIDE SEQUENCE [LARGE SCALE GENOMIC DNA]</scope>
    <source>
        <strain evidence="1 2">AF04-15</strain>
    </source>
</reference>
<sequence length="160" mass="19135">MSKLKFEYNIRGYRYAPESFHIYKGLPGQKKKEIPLSDEQRQQMGYLCLTEGVKSAVDYVKHIERERERKCRQYMTYGFMLKENPHEYVYCPSLRCRESDTLKTRLCILQAVREELARDKGRVEQSVECDLDGHYRPVNIRKHYATADLRRPVMVWLHVV</sequence>
<dbReference type="EMBL" id="QSBM01000013">
    <property type="protein sequence ID" value="RGX27258.1"/>
    <property type="molecule type" value="Genomic_DNA"/>
</dbReference>
<gene>
    <name evidence="1" type="ORF">DWV29_16460</name>
</gene>
<dbReference type="AlphaFoldDB" id="A0A413FCI4"/>
<dbReference type="RefSeq" id="WP_040411903.1">
    <property type="nucleotide sequence ID" value="NZ_BAABXR010000001.1"/>
</dbReference>
<comment type="caution">
    <text evidence="1">The sequence shown here is derived from an EMBL/GenBank/DDBJ whole genome shotgun (WGS) entry which is preliminary data.</text>
</comment>
<name>A0A413FCI4_9FIRM</name>
<protein>
    <submittedName>
        <fullName evidence="1">Uncharacterized protein</fullName>
    </submittedName>
</protein>
<evidence type="ECO:0000313" key="2">
    <source>
        <dbReference type="Proteomes" id="UP000283880"/>
    </source>
</evidence>
<accession>A0A413FCI4</accession>
<dbReference type="Proteomes" id="UP000283880">
    <property type="component" value="Unassembled WGS sequence"/>
</dbReference>